<accession>A0AAV4NSF4</accession>
<protein>
    <submittedName>
        <fullName evidence="1">Uncharacterized protein</fullName>
    </submittedName>
</protein>
<reference evidence="1 2" key="1">
    <citation type="submission" date="2021-06" db="EMBL/GenBank/DDBJ databases">
        <title>Caerostris extrusa draft genome.</title>
        <authorList>
            <person name="Kono N."/>
            <person name="Arakawa K."/>
        </authorList>
    </citation>
    <scope>NUCLEOTIDE SEQUENCE [LARGE SCALE GENOMIC DNA]</scope>
</reference>
<evidence type="ECO:0000313" key="2">
    <source>
        <dbReference type="Proteomes" id="UP001054945"/>
    </source>
</evidence>
<dbReference type="EMBL" id="BPLR01021263">
    <property type="protein sequence ID" value="GIX87729.1"/>
    <property type="molecule type" value="Genomic_DNA"/>
</dbReference>
<name>A0AAV4NSF4_CAEEX</name>
<keyword evidence="2" id="KW-1185">Reference proteome</keyword>
<sequence length="80" mass="9541">MRYVSQRIDDPPVTRRGWGGWRGEGQTPFGFLLIRRRVAYWLSVDNFLSKIYLEFLNFSNVNLVKEGRLDENKKELKTYV</sequence>
<evidence type="ECO:0000313" key="1">
    <source>
        <dbReference type="EMBL" id="GIX87729.1"/>
    </source>
</evidence>
<comment type="caution">
    <text evidence="1">The sequence shown here is derived from an EMBL/GenBank/DDBJ whole genome shotgun (WGS) entry which is preliminary data.</text>
</comment>
<organism evidence="1 2">
    <name type="scientific">Caerostris extrusa</name>
    <name type="common">Bark spider</name>
    <name type="synonym">Caerostris bankana</name>
    <dbReference type="NCBI Taxonomy" id="172846"/>
    <lineage>
        <taxon>Eukaryota</taxon>
        <taxon>Metazoa</taxon>
        <taxon>Ecdysozoa</taxon>
        <taxon>Arthropoda</taxon>
        <taxon>Chelicerata</taxon>
        <taxon>Arachnida</taxon>
        <taxon>Araneae</taxon>
        <taxon>Araneomorphae</taxon>
        <taxon>Entelegynae</taxon>
        <taxon>Araneoidea</taxon>
        <taxon>Araneidae</taxon>
        <taxon>Caerostris</taxon>
    </lineage>
</organism>
<proteinExistence type="predicted"/>
<gene>
    <name evidence="1" type="ORF">CEXT_754491</name>
</gene>
<dbReference type="Proteomes" id="UP001054945">
    <property type="component" value="Unassembled WGS sequence"/>
</dbReference>
<dbReference type="AlphaFoldDB" id="A0AAV4NSF4"/>